<dbReference type="PANTHER" id="PTHR42988:SF2">
    <property type="entry name" value="CYCLIC NUCLEOTIDE PHOSPHODIESTERASE CBUA0032-RELATED"/>
    <property type="match status" value="1"/>
</dbReference>
<gene>
    <name evidence="6" type="ORF">PY649_23480</name>
</gene>
<reference evidence="6" key="1">
    <citation type="submission" date="2023-06" db="EMBL/GenBank/DDBJ databases">
        <title>Phylogenetic Diversity of Rhizobium strains.</title>
        <authorList>
            <person name="Moura F.T."/>
            <person name="Helene L.C.F."/>
            <person name="Hungria M."/>
        </authorList>
    </citation>
    <scope>NUCLEOTIDE SEQUENCE</scope>
    <source>
        <strain evidence="6">CCGE526</strain>
    </source>
</reference>
<dbReference type="Gene3D" id="3.60.21.10">
    <property type="match status" value="1"/>
</dbReference>
<protein>
    <submittedName>
        <fullName evidence="6">Metallophosphoesterase</fullName>
    </submittedName>
</protein>
<keyword evidence="7" id="KW-1185">Reference proteome</keyword>
<dbReference type="RefSeq" id="WP_285871156.1">
    <property type="nucleotide sequence ID" value="NZ_JARFYM010000023.1"/>
</dbReference>
<evidence type="ECO:0000313" key="7">
    <source>
        <dbReference type="Proteomes" id="UP001172645"/>
    </source>
</evidence>
<keyword evidence="3" id="KW-0408">Iron</keyword>
<evidence type="ECO:0000259" key="5">
    <source>
        <dbReference type="Pfam" id="PF00149"/>
    </source>
</evidence>
<dbReference type="SUPFAM" id="SSF56300">
    <property type="entry name" value="Metallo-dependent phosphatases"/>
    <property type="match status" value="1"/>
</dbReference>
<organism evidence="6 7">
    <name type="scientific">Rhizobium mayense</name>
    <dbReference type="NCBI Taxonomy" id="1312184"/>
    <lineage>
        <taxon>Bacteria</taxon>
        <taxon>Pseudomonadati</taxon>
        <taxon>Pseudomonadota</taxon>
        <taxon>Alphaproteobacteria</taxon>
        <taxon>Hyphomicrobiales</taxon>
        <taxon>Rhizobiaceae</taxon>
        <taxon>Rhizobium/Agrobacterium group</taxon>
        <taxon>Rhizobium</taxon>
    </lineage>
</organism>
<evidence type="ECO:0000256" key="2">
    <source>
        <dbReference type="ARBA" id="ARBA00022801"/>
    </source>
</evidence>
<dbReference type="PANTHER" id="PTHR42988">
    <property type="entry name" value="PHOSPHOHYDROLASE"/>
    <property type="match status" value="1"/>
</dbReference>
<evidence type="ECO:0000256" key="1">
    <source>
        <dbReference type="ARBA" id="ARBA00022723"/>
    </source>
</evidence>
<evidence type="ECO:0000256" key="4">
    <source>
        <dbReference type="ARBA" id="ARBA00025742"/>
    </source>
</evidence>
<dbReference type="InterPro" id="IPR004843">
    <property type="entry name" value="Calcineurin-like_PHP"/>
</dbReference>
<comment type="caution">
    <text evidence="6">The sequence shown here is derived from an EMBL/GenBank/DDBJ whole genome shotgun (WGS) entry which is preliminary data.</text>
</comment>
<accession>A0ABT7K023</accession>
<dbReference type="Proteomes" id="UP001172645">
    <property type="component" value="Unassembled WGS sequence"/>
</dbReference>
<name>A0ABT7K023_9HYPH</name>
<keyword evidence="2" id="KW-0378">Hydrolase</keyword>
<dbReference type="EMBL" id="JARFYM010000023">
    <property type="protein sequence ID" value="MDL2401876.1"/>
    <property type="molecule type" value="Genomic_DNA"/>
</dbReference>
<comment type="similarity">
    <text evidence="4">Belongs to the cyclic nucleotide phosphodiesterase class-III family.</text>
</comment>
<proteinExistence type="inferred from homology"/>
<feature type="domain" description="Calcineurin-like phosphoesterase" evidence="5">
    <location>
        <begin position="6"/>
        <end position="204"/>
    </location>
</feature>
<dbReference type="InterPro" id="IPR029052">
    <property type="entry name" value="Metallo-depent_PP-like"/>
</dbReference>
<evidence type="ECO:0000256" key="3">
    <source>
        <dbReference type="ARBA" id="ARBA00023004"/>
    </source>
</evidence>
<dbReference type="Pfam" id="PF00149">
    <property type="entry name" value="Metallophos"/>
    <property type="match status" value="1"/>
</dbReference>
<sequence length="289" mass="31411">MSRNITFVHITDLHVGAPGVPDPHLHSDTTTNFRAIMADIKRMNPQPSFIIVSGDLTNRGDVDSYEHLKSLLAEAGLDVPVLFALGNHDTRRGFYSAFFDGIENTSLPYDHDTIIDGIHIITVDSSVPKTIGGAFEPGQLDWLAARLDDHAELPKLLVMHHAPALDEDNFEGEWETLAIADTIALRELLAGRKIIGILSGHIHYDRVSNWHGIPVVVGIGQHNALDPVILGDAIRAVEGASMAIGTIRPSGLTISFAPQPSTRSQISSTPLNEFQARLDAYLASREAAE</sequence>
<dbReference type="InterPro" id="IPR050884">
    <property type="entry name" value="CNP_phosphodiesterase-III"/>
</dbReference>
<evidence type="ECO:0000313" key="6">
    <source>
        <dbReference type="EMBL" id="MDL2401876.1"/>
    </source>
</evidence>
<keyword evidence="1" id="KW-0479">Metal-binding</keyword>